<protein>
    <submittedName>
        <fullName evidence="5">GntR family transcriptional regulator</fullName>
    </submittedName>
</protein>
<dbReference type="PANTHER" id="PTHR44846">
    <property type="entry name" value="MANNOSYL-D-GLYCERATE TRANSPORT/METABOLISM SYSTEM REPRESSOR MNGR-RELATED"/>
    <property type="match status" value="1"/>
</dbReference>
<evidence type="ECO:0000313" key="5">
    <source>
        <dbReference type="EMBL" id="SFF78623.1"/>
    </source>
</evidence>
<organism evidence="5 6">
    <name type="scientific">Actinoplanes philippinensis</name>
    <dbReference type="NCBI Taxonomy" id="35752"/>
    <lineage>
        <taxon>Bacteria</taxon>
        <taxon>Bacillati</taxon>
        <taxon>Actinomycetota</taxon>
        <taxon>Actinomycetes</taxon>
        <taxon>Micromonosporales</taxon>
        <taxon>Micromonosporaceae</taxon>
        <taxon>Actinoplanes</taxon>
    </lineage>
</organism>
<accession>A0A1I2LHV2</accession>
<dbReference type="SMART" id="SM00866">
    <property type="entry name" value="UTRA"/>
    <property type="match status" value="1"/>
</dbReference>
<dbReference type="CDD" id="cd07377">
    <property type="entry name" value="WHTH_GntR"/>
    <property type="match status" value="1"/>
</dbReference>
<reference evidence="5 6" key="1">
    <citation type="submission" date="2016-10" db="EMBL/GenBank/DDBJ databases">
        <authorList>
            <person name="de Groot N.N."/>
        </authorList>
    </citation>
    <scope>NUCLEOTIDE SEQUENCE [LARGE SCALE GENOMIC DNA]</scope>
    <source>
        <strain evidence="5 6">DSM 43019</strain>
    </source>
</reference>
<dbReference type="InterPro" id="IPR036390">
    <property type="entry name" value="WH_DNA-bd_sf"/>
</dbReference>
<dbReference type="STRING" id="35752.SAMN05421541_12211"/>
<dbReference type="SUPFAM" id="SSF46785">
    <property type="entry name" value="Winged helix' DNA-binding domain"/>
    <property type="match status" value="1"/>
</dbReference>
<dbReference type="GO" id="GO:0045892">
    <property type="term" value="P:negative regulation of DNA-templated transcription"/>
    <property type="evidence" value="ECO:0007669"/>
    <property type="project" value="TreeGrafter"/>
</dbReference>
<dbReference type="PRINTS" id="PR00035">
    <property type="entry name" value="HTHGNTR"/>
</dbReference>
<sequence length="247" mass="26505">MNGRDPEIPDDRHRSRQRQLAGDLRALILAGDIGPDQRLPSTAELTRRYAVNNQTVTRALAILKAEGLITGHKGRAVVPTGRRPAVVRAGHWPAPVTPGRDAVTHLVDVGETGAPAQVAQAFGIAAGEPVTVRHQVLVLDGEPAELVWTYYPAGLARGTELAESRRLRGGSPAVLAALGHPLRHAVDQVSVRPATVAEFLALQLPGDIPVLRQFRIAYTDGGRPIEVTVMIKAGQQFEIRYELPAPG</sequence>
<dbReference type="InterPro" id="IPR000524">
    <property type="entry name" value="Tscrpt_reg_HTH_GntR"/>
</dbReference>
<dbReference type="PANTHER" id="PTHR44846:SF17">
    <property type="entry name" value="GNTR-FAMILY TRANSCRIPTIONAL REGULATOR"/>
    <property type="match status" value="1"/>
</dbReference>
<evidence type="ECO:0000256" key="3">
    <source>
        <dbReference type="ARBA" id="ARBA00023163"/>
    </source>
</evidence>
<dbReference type="EMBL" id="FONV01000022">
    <property type="protein sequence ID" value="SFF78623.1"/>
    <property type="molecule type" value="Genomic_DNA"/>
</dbReference>
<dbReference type="PROSITE" id="PS50949">
    <property type="entry name" value="HTH_GNTR"/>
    <property type="match status" value="1"/>
</dbReference>
<dbReference type="InterPro" id="IPR050679">
    <property type="entry name" value="Bact_HTH_transcr_reg"/>
</dbReference>
<name>A0A1I2LHV2_9ACTN</name>
<dbReference type="RefSeq" id="WP_093621411.1">
    <property type="nucleotide sequence ID" value="NZ_BOMT01000078.1"/>
</dbReference>
<dbReference type="OrthoDB" id="3207674at2"/>
<dbReference type="Proteomes" id="UP000199645">
    <property type="component" value="Unassembled WGS sequence"/>
</dbReference>
<dbReference type="Pfam" id="PF00392">
    <property type="entry name" value="GntR"/>
    <property type="match status" value="1"/>
</dbReference>
<dbReference type="Pfam" id="PF07702">
    <property type="entry name" value="UTRA"/>
    <property type="match status" value="1"/>
</dbReference>
<keyword evidence="3" id="KW-0804">Transcription</keyword>
<dbReference type="InterPro" id="IPR011663">
    <property type="entry name" value="UTRA"/>
</dbReference>
<keyword evidence="2" id="KW-0238">DNA-binding</keyword>
<dbReference type="InterPro" id="IPR028978">
    <property type="entry name" value="Chorismate_lyase_/UTRA_dom_sf"/>
</dbReference>
<dbReference type="GO" id="GO:0003677">
    <property type="term" value="F:DNA binding"/>
    <property type="evidence" value="ECO:0007669"/>
    <property type="project" value="UniProtKB-KW"/>
</dbReference>
<dbReference type="SUPFAM" id="SSF64288">
    <property type="entry name" value="Chorismate lyase-like"/>
    <property type="match status" value="1"/>
</dbReference>
<dbReference type="SMART" id="SM00345">
    <property type="entry name" value="HTH_GNTR"/>
    <property type="match status" value="1"/>
</dbReference>
<dbReference type="InterPro" id="IPR036388">
    <property type="entry name" value="WH-like_DNA-bd_sf"/>
</dbReference>
<gene>
    <name evidence="5" type="ORF">SAMN05421541_12211</name>
</gene>
<proteinExistence type="predicted"/>
<evidence type="ECO:0000256" key="1">
    <source>
        <dbReference type="ARBA" id="ARBA00023015"/>
    </source>
</evidence>
<dbReference type="Gene3D" id="1.10.10.10">
    <property type="entry name" value="Winged helix-like DNA-binding domain superfamily/Winged helix DNA-binding domain"/>
    <property type="match status" value="1"/>
</dbReference>
<evidence type="ECO:0000313" key="6">
    <source>
        <dbReference type="Proteomes" id="UP000199645"/>
    </source>
</evidence>
<dbReference type="Gene3D" id="3.40.1410.10">
    <property type="entry name" value="Chorismate lyase-like"/>
    <property type="match status" value="1"/>
</dbReference>
<dbReference type="GO" id="GO:0003700">
    <property type="term" value="F:DNA-binding transcription factor activity"/>
    <property type="evidence" value="ECO:0007669"/>
    <property type="project" value="InterPro"/>
</dbReference>
<evidence type="ECO:0000256" key="2">
    <source>
        <dbReference type="ARBA" id="ARBA00023125"/>
    </source>
</evidence>
<evidence type="ECO:0000259" key="4">
    <source>
        <dbReference type="PROSITE" id="PS50949"/>
    </source>
</evidence>
<feature type="domain" description="HTH gntR-type" evidence="4">
    <location>
        <begin position="14"/>
        <end position="82"/>
    </location>
</feature>
<keyword evidence="6" id="KW-1185">Reference proteome</keyword>
<dbReference type="AlphaFoldDB" id="A0A1I2LHV2"/>
<keyword evidence="1" id="KW-0805">Transcription regulation</keyword>